<keyword evidence="4" id="KW-1185">Reference proteome</keyword>
<accession>A0A0B0IL34</accession>
<dbReference type="InterPro" id="IPR032466">
    <property type="entry name" value="Metal_Hydrolase"/>
</dbReference>
<organism evidence="3 4">
    <name type="scientific">Halalkalibacter okhensis</name>
    <dbReference type="NCBI Taxonomy" id="333138"/>
    <lineage>
        <taxon>Bacteria</taxon>
        <taxon>Bacillati</taxon>
        <taxon>Bacillota</taxon>
        <taxon>Bacilli</taxon>
        <taxon>Bacillales</taxon>
        <taxon>Bacillaceae</taxon>
        <taxon>Halalkalibacter</taxon>
    </lineage>
</organism>
<dbReference type="Proteomes" id="UP000030832">
    <property type="component" value="Unassembled WGS sequence"/>
</dbReference>
<dbReference type="GO" id="GO:0016831">
    <property type="term" value="F:carboxy-lyase activity"/>
    <property type="evidence" value="ECO:0007669"/>
    <property type="project" value="InterPro"/>
</dbReference>
<proteinExistence type="predicted"/>
<reference evidence="3 4" key="1">
    <citation type="submission" date="2014-09" db="EMBL/GenBank/DDBJ databases">
        <title>Genome sequencing and annotation of Bacillus Okhensis strain Kh10-101T.</title>
        <authorList>
            <person name="Prakash J.S."/>
        </authorList>
    </citation>
    <scope>NUCLEOTIDE SEQUENCE [LARGE SCALE GENOMIC DNA]</scope>
    <source>
        <strain evidence="4">Kh10-101T</strain>
    </source>
</reference>
<comment type="caution">
    <text evidence="3">The sequence shown here is derived from an EMBL/GenBank/DDBJ whole genome shotgun (WGS) entry which is preliminary data.</text>
</comment>
<sequence>MGMATGIFVVDTHVHAQRHAFKFKEKGIKPDYAKLGEGMTGQGVEVYDNSARLLYHMDRYKVDVAVIQPAFAMTNEINAEIVRNHPDRFVAMCNPVQTYLKASRGEEEWSLEAAVKELDEQLSTGLFKGIGEGIPFDPKPKRRITWEERWDQIKAFMELARKYNVPISYHTGIVNGYGGSELADGANLFNFHDWSNPLLAKDIALAYPDVTIILAHGGIQGSWHTSYWEQCMHVAACCPNVYLEAGLYWADLYEKALLDPNIGPEKMIWGTDWGASLPIQWMPGQKPATYADQSRRTGPPSHQVDLFGWALREIGKLDVPQDDLNLILGGNACEIFDIKPPHTRLFKEYLLK</sequence>
<gene>
    <name evidence="3" type="ORF">LQ50_02570</name>
</gene>
<dbReference type="Pfam" id="PF04909">
    <property type="entry name" value="Amidohydro_2"/>
    <property type="match status" value="1"/>
</dbReference>
<evidence type="ECO:0000313" key="3">
    <source>
        <dbReference type="EMBL" id="KHF41607.1"/>
    </source>
</evidence>
<evidence type="ECO:0000313" key="4">
    <source>
        <dbReference type="Proteomes" id="UP000030832"/>
    </source>
</evidence>
<protein>
    <recommendedName>
        <fullName evidence="2">Amidohydrolase-related domain-containing protein</fullName>
    </recommendedName>
</protein>
<dbReference type="OrthoDB" id="9771932at2"/>
<evidence type="ECO:0000256" key="1">
    <source>
        <dbReference type="ARBA" id="ARBA00023239"/>
    </source>
</evidence>
<dbReference type="RefSeq" id="WP_034625705.1">
    <property type="nucleotide sequence ID" value="NZ_JRJU01000002.1"/>
</dbReference>
<evidence type="ECO:0000259" key="2">
    <source>
        <dbReference type="Pfam" id="PF04909"/>
    </source>
</evidence>
<dbReference type="InterPro" id="IPR032465">
    <property type="entry name" value="ACMSD"/>
</dbReference>
<dbReference type="InterPro" id="IPR006680">
    <property type="entry name" value="Amidohydro-rel"/>
</dbReference>
<dbReference type="eggNOG" id="COG2159">
    <property type="taxonomic scope" value="Bacteria"/>
</dbReference>
<dbReference type="AlphaFoldDB" id="A0A0B0IL34"/>
<dbReference type="STRING" id="333138.LQ50_02570"/>
<dbReference type="Gene3D" id="3.20.20.140">
    <property type="entry name" value="Metal-dependent hydrolases"/>
    <property type="match status" value="1"/>
</dbReference>
<dbReference type="PANTHER" id="PTHR21240">
    <property type="entry name" value="2-AMINO-3-CARBOXYLMUCONATE-6-SEMIALDEHYDE DECARBOXYLASE"/>
    <property type="match status" value="1"/>
</dbReference>
<name>A0A0B0IL34_9BACI</name>
<dbReference type="EMBL" id="JRJU01000002">
    <property type="protein sequence ID" value="KHF41607.1"/>
    <property type="molecule type" value="Genomic_DNA"/>
</dbReference>
<dbReference type="SUPFAM" id="SSF51556">
    <property type="entry name" value="Metallo-dependent hydrolases"/>
    <property type="match status" value="1"/>
</dbReference>
<keyword evidence="1" id="KW-0456">Lyase</keyword>
<feature type="domain" description="Amidohydrolase-related" evidence="2">
    <location>
        <begin position="10"/>
        <end position="337"/>
    </location>
</feature>
<dbReference type="GO" id="GO:0016787">
    <property type="term" value="F:hydrolase activity"/>
    <property type="evidence" value="ECO:0007669"/>
    <property type="project" value="InterPro"/>
</dbReference>